<protein>
    <submittedName>
        <fullName evidence="2">Diguanylate cyclase</fullName>
    </submittedName>
</protein>
<proteinExistence type="predicted"/>
<dbReference type="PANTHER" id="PTHR45138:SF9">
    <property type="entry name" value="DIGUANYLATE CYCLASE DGCM-RELATED"/>
    <property type="match status" value="1"/>
</dbReference>
<dbReference type="Gene3D" id="3.30.450.40">
    <property type="match status" value="2"/>
</dbReference>
<keyword evidence="3" id="KW-1185">Reference proteome</keyword>
<gene>
    <name evidence="2" type="ORF">GJU40_11365</name>
</gene>
<dbReference type="InterPro" id="IPR029016">
    <property type="entry name" value="GAF-like_dom_sf"/>
</dbReference>
<evidence type="ECO:0000259" key="1">
    <source>
        <dbReference type="PROSITE" id="PS50887"/>
    </source>
</evidence>
<dbReference type="InterPro" id="IPR043128">
    <property type="entry name" value="Rev_trsase/Diguanyl_cyclase"/>
</dbReference>
<dbReference type="EMBL" id="WKKI01000020">
    <property type="protein sequence ID" value="MRX72747.1"/>
    <property type="molecule type" value="Genomic_DNA"/>
</dbReference>
<dbReference type="GO" id="GO:1902201">
    <property type="term" value="P:negative regulation of bacterial-type flagellum-dependent cell motility"/>
    <property type="evidence" value="ECO:0007669"/>
    <property type="project" value="TreeGrafter"/>
</dbReference>
<dbReference type="Gene3D" id="3.30.70.270">
    <property type="match status" value="1"/>
</dbReference>
<dbReference type="SUPFAM" id="SSF55073">
    <property type="entry name" value="Nucleotide cyclase"/>
    <property type="match status" value="1"/>
</dbReference>
<dbReference type="Proteomes" id="UP000448867">
    <property type="component" value="Unassembled WGS sequence"/>
</dbReference>
<dbReference type="Pfam" id="PF00990">
    <property type="entry name" value="GGDEF"/>
    <property type="match status" value="1"/>
</dbReference>
<dbReference type="SMART" id="SM00267">
    <property type="entry name" value="GGDEF"/>
    <property type="match status" value="1"/>
</dbReference>
<name>A0A7X2J097_9BACI</name>
<dbReference type="InterPro" id="IPR000160">
    <property type="entry name" value="GGDEF_dom"/>
</dbReference>
<dbReference type="FunFam" id="3.30.70.270:FF:000001">
    <property type="entry name" value="Diguanylate cyclase domain protein"/>
    <property type="match status" value="1"/>
</dbReference>
<sequence>MEEILRLCSGFLSHCYQSEKLSGNENKYQKLYWLTERMHASMDKDGVLLELVSTLQNMYPQYLFYLFLSHDNDNDRLLDLPVKNLLPESDPANEKAMQAFLSGETVEEFDQRVLQTAAYIPLKGKQGIYGVLEVLINHFKASGETAEEISFISLLANTAGNALENAQLYEQSKRLIADLQLINETSHQLNKNLRLHETMTYMAEQISESFGGEEMCFVYTEEGGTARMLPGSTEFFSSGEGAKYLSFAWDKTKDDPEGLFIGNISLQIHDGRYLSMMAVPMIVSEKVRGLAIVLHHEPYFFPFETFKLLQSLIHHSTLALTNSMLREELEMLVRTDTLTRLYSRRHMDEKINMSMKADRQGTFILLDIDNFKAVNDMYGHQVGDEVLQQVALIIKENIRENDIGARWGGEELAIYLPHADLEAGAAVAKRIVEKVEVTTSPAVTVSCGVSWWSCGEEDSLQKVFKRADQALYLAKGSGKNKVLLQQGSKE</sequence>
<evidence type="ECO:0000313" key="2">
    <source>
        <dbReference type="EMBL" id="MRX72747.1"/>
    </source>
</evidence>
<dbReference type="GO" id="GO:0052621">
    <property type="term" value="F:diguanylate cyclase activity"/>
    <property type="evidence" value="ECO:0007669"/>
    <property type="project" value="TreeGrafter"/>
</dbReference>
<comment type="caution">
    <text evidence="2">The sequence shown here is derived from an EMBL/GenBank/DDBJ whole genome shotgun (WGS) entry which is preliminary data.</text>
</comment>
<organism evidence="2 3">
    <name type="scientific">Metabacillus lacus</name>
    <dbReference type="NCBI Taxonomy" id="1983721"/>
    <lineage>
        <taxon>Bacteria</taxon>
        <taxon>Bacillati</taxon>
        <taxon>Bacillota</taxon>
        <taxon>Bacilli</taxon>
        <taxon>Bacillales</taxon>
        <taxon>Bacillaceae</taxon>
        <taxon>Metabacillus</taxon>
    </lineage>
</organism>
<dbReference type="SUPFAM" id="SSF55781">
    <property type="entry name" value="GAF domain-like"/>
    <property type="match status" value="2"/>
</dbReference>
<dbReference type="AlphaFoldDB" id="A0A7X2J097"/>
<evidence type="ECO:0000313" key="3">
    <source>
        <dbReference type="Proteomes" id="UP000448867"/>
    </source>
</evidence>
<dbReference type="PANTHER" id="PTHR45138">
    <property type="entry name" value="REGULATORY COMPONENTS OF SENSORY TRANSDUCTION SYSTEM"/>
    <property type="match status" value="1"/>
</dbReference>
<dbReference type="OrthoDB" id="9759607at2"/>
<dbReference type="GO" id="GO:0005886">
    <property type="term" value="C:plasma membrane"/>
    <property type="evidence" value="ECO:0007669"/>
    <property type="project" value="TreeGrafter"/>
</dbReference>
<feature type="domain" description="GGDEF" evidence="1">
    <location>
        <begin position="359"/>
        <end position="487"/>
    </location>
</feature>
<dbReference type="NCBIfam" id="TIGR00254">
    <property type="entry name" value="GGDEF"/>
    <property type="match status" value="1"/>
</dbReference>
<dbReference type="GO" id="GO:0043709">
    <property type="term" value="P:cell adhesion involved in single-species biofilm formation"/>
    <property type="evidence" value="ECO:0007669"/>
    <property type="project" value="TreeGrafter"/>
</dbReference>
<dbReference type="PROSITE" id="PS50887">
    <property type="entry name" value="GGDEF"/>
    <property type="match status" value="1"/>
</dbReference>
<dbReference type="InterPro" id="IPR050469">
    <property type="entry name" value="Diguanylate_Cyclase"/>
</dbReference>
<dbReference type="InterPro" id="IPR029787">
    <property type="entry name" value="Nucleotide_cyclase"/>
</dbReference>
<reference evidence="2 3" key="1">
    <citation type="submission" date="2019-11" db="EMBL/GenBank/DDBJ databases">
        <title>Bacillus lacus genome.</title>
        <authorList>
            <person name="Allen C.J."/>
            <person name="Newman J.D."/>
        </authorList>
    </citation>
    <scope>NUCLEOTIDE SEQUENCE [LARGE SCALE GENOMIC DNA]</scope>
    <source>
        <strain evidence="2 3">KCTC 33946</strain>
    </source>
</reference>
<dbReference type="CDD" id="cd01949">
    <property type="entry name" value="GGDEF"/>
    <property type="match status" value="1"/>
</dbReference>
<accession>A0A7X2J097</accession>